<evidence type="ECO:0000313" key="1">
    <source>
        <dbReference type="EMBL" id="KKS53897.1"/>
    </source>
</evidence>
<dbReference type="AlphaFoldDB" id="A0A0G0ZYX7"/>
<comment type="caution">
    <text evidence="1">The sequence shown here is derived from an EMBL/GenBank/DDBJ whole genome shotgun (WGS) entry which is preliminary data.</text>
</comment>
<proteinExistence type="predicted"/>
<protein>
    <submittedName>
        <fullName evidence="1">Uncharacterized protein</fullName>
    </submittedName>
</protein>
<dbReference type="EMBL" id="LCDO01000044">
    <property type="protein sequence ID" value="KKS53897.1"/>
    <property type="molecule type" value="Genomic_DNA"/>
</dbReference>
<name>A0A0G0ZYX7_9BACT</name>
<evidence type="ECO:0000313" key="2">
    <source>
        <dbReference type="Proteomes" id="UP000034837"/>
    </source>
</evidence>
<accession>A0A0G0ZYX7</accession>
<gene>
    <name evidence="1" type="ORF">UV20_C0044G0004</name>
</gene>
<dbReference type="Proteomes" id="UP000034837">
    <property type="component" value="Unassembled WGS sequence"/>
</dbReference>
<sequence>MKSGADYQIDELEQYDYFNARDFSRVKKEYSEPIGRFLMDFSGLEHLLNLSIAEVLDAGRSHITGYIVIERLKTRDKIELFYRLCSPLLSSVKMRLRKKFKVIVNNLSEVNEFRNSLAHANWLTMDSGGYVRTKVRTATEDGSVTFRRSKITVRKIRQMRLEVESLAQKLPFLFDELTGGSS</sequence>
<reference evidence="1 2" key="1">
    <citation type="journal article" date="2015" name="Nature">
        <title>rRNA introns, odd ribosomes, and small enigmatic genomes across a large radiation of phyla.</title>
        <authorList>
            <person name="Brown C.T."/>
            <person name="Hug L.A."/>
            <person name="Thomas B.C."/>
            <person name="Sharon I."/>
            <person name="Castelle C.J."/>
            <person name="Singh A."/>
            <person name="Wilkins M.J."/>
            <person name="Williams K.H."/>
            <person name="Banfield J.F."/>
        </authorList>
    </citation>
    <scope>NUCLEOTIDE SEQUENCE [LARGE SCALE GENOMIC DNA]</scope>
</reference>
<organism evidence="1 2">
    <name type="scientific">Candidatus Magasanikbacteria bacterium GW2011_GWA2_42_32</name>
    <dbReference type="NCBI Taxonomy" id="1619039"/>
    <lineage>
        <taxon>Bacteria</taxon>
        <taxon>Candidatus Magasanikiibacteriota</taxon>
    </lineage>
</organism>